<dbReference type="PANTHER" id="PTHR12916">
    <property type="entry name" value="CYTOCHROME C OXIDASE POLYPEPTIDE VIC-2"/>
    <property type="match status" value="1"/>
</dbReference>
<evidence type="ECO:0000256" key="1">
    <source>
        <dbReference type="ARBA" id="ARBA00022536"/>
    </source>
</evidence>
<reference evidence="6" key="1">
    <citation type="submission" date="2023-05" db="EMBL/GenBank/DDBJ databases">
        <authorList>
            <person name="Stuckert A."/>
        </authorList>
    </citation>
    <scope>NUCLEOTIDE SEQUENCE</scope>
</reference>
<dbReference type="PANTHER" id="PTHR12916:SF4">
    <property type="entry name" value="UNINFLATABLE, ISOFORM C"/>
    <property type="match status" value="1"/>
</dbReference>
<evidence type="ECO:0000313" key="6">
    <source>
        <dbReference type="EMBL" id="CAI9534925.1"/>
    </source>
</evidence>
<keyword evidence="2" id="KW-0732">Signal</keyword>
<dbReference type="SUPFAM" id="SSF57196">
    <property type="entry name" value="EGF/Laminin"/>
    <property type="match status" value="2"/>
</dbReference>
<dbReference type="Pfam" id="PF00008">
    <property type="entry name" value="EGF"/>
    <property type="match status" value="1"/>
</dbReference>
<evidence type="ECO:0000313" key="7">
    <source>
        <dbReference type="Proteomes" id="UP001162483"/>
    </source>
</evidence>
<sequence>AKEVQNGLEGCIQGLRLGETSSGITLPKPSNIVNVKTGCSVQSACDPNPCLGNSSCVDTWLGHTCVCNPGYFGENCVDICQLNPCENKGLCRHQPNSPLGYTCECTGHHYGRYCEHRMDHQCPKGWWGNRTCGP</sequence>
<feature type="non-terminal residue" evidence="6">
    <location>
        <position position="1"/>
    </location>
</feature>
<dbReference type="InterPro" id="IPR000742">
    <property type="entry name" value="EGF"/>
</dbReference>
<keyword evidence="3" id="KW-0677">Repeat</keyword>
<feature type="domain" description="EGF-like" evidence="5">
    <location>
        <begin position="78"/>
        <end position="115"/>
    </location>
</feature>
<organism evidence="6 7">
    <name type="scientific">Staurois parvus</name>
    <dbReference type="NCBI Taxonomy" id="386267"/>
    <lineage>
        <taxon>Eukaryota</taxon>
        <taxon>Metazoa</taxon>
        <taxon>Chordata</taxon>
        <taxon>Craniata</taxon>
        <taxon>Vertebrata</taxon>
        <taxon>Euteleostomi</taxon>
        <taxon>Amphibia</taxon>
        <taxon>Batrachia</taxon>
        <taxon>Anura</taxon>
        <taxon>Neobatrachia</taxon>
        <taxon>Ranoidea</taxon>
        <taxon>Ranidae</taxon>
        <taxon>Staurois</taxon>
    </lineage>
</organism>
<dbReference type="PROSITE" id="PS50026">
    <property type="entry name" value="EGF_3"/>
    <property type="match status" value="2"/>
</dbReference>
<dbReference type="Gene3D" id="2.10.25.10">
    <property type="entry name" value="Laminin"/>
    <property type="match status" value="2"/>
</dbReference>
<evidence type="ECO:0000256" key="3">
    <source>
        <dbReference type="ARBA" id="ARBA00022737"/>
    </source>
</evidence>
<name>A0ABN9AL25_9NEOB</name>
<accession>A0ABN9AL25</accession>
<keyword evidence="7" id="KW-1185">Reference proteome</keyword>
<proteinExistence type="predicted"/>
<feature type="disulfide bond" evidence="4">
    <location>
        <begin position="105"/>
        <end position="114"/>
    </location>
</feature>
<dbReference type="SMART" id="SM00181">
    <property type="entry name" value="EGF"/>
    <property type="match status" value="2"/>
</dbReference>
<keyword evidence="4" id="KW-1015">Disulfide bond</keyword>
<evidence type="ECO:0000259" key="5">
    <source>
        <dbReference type="PROSITE" id="PS50026"/>
    </source>
</evidence>
<feature type="disulfide bond" evidence="4">
    <location>
        <begin position="67"/>
        <end position="76"/>
    </location>
</feature>
<protein>
    <recommendedName>
        <fullName evidence="5">EGF-like domain-containing protein</fullName>
    </recommendedName>
</protein>
<dbReference type="EMBL" id="CATNWA010000235">
    <property type="protein sequence ID" value="CAI9534925.1"/>
    <property type="molecule type" value="Genomic_DNA"/>
</dbReference>
<comment type="caution">
    <text evidence="6">The sequence shown here is derived from an EMBL/GenBank/DDBJ whole genome shotgun (WGS) entry which is preliminary data.</text>
</comment>
<evidence type="ECO:0000256" key="2">
    <source>
        <dbReference type="ARBA" id="ARBA00022729"/>
    </source>
</evidence>
<feature type="non-terminal residue" evidence="6">
    <location>
        <position position="134"/>
    </location>
</feature>
<gene>
    <name evidence="6" type="ORF">SPARVUS_LOCUS742199</name>
</gene>
<dbReference type="CDD" id="cd00054">
    <property type="entry name" value="EGF_CA"/>
    <property type="match status" value="1"/>
</dbReference>
<dbReference type="Proteomes" id="UP001162483">
    <property type="component" value="Unassembled WGS sequence"/>
</dbReference>
<evidence type="ECO:0000256" key="4">
    <source>
        <dbReference type="PROSITE-ProRule" id="PRU00076"/>
    </source>
</evidence>
<keyword evidence="1 4" id="KW-0245">EGF-like domain</keyword>
<comment type="caution">
    <text evidence="4">Lacks conserved residue(s) required for the propagation of feature annotation.</text>
</comment>
<dbReference type="PROSITE" id="PS00022">
    <property type="entry name" value="EGF_1"/>
    <property type="match status" value="2"/>
</dbReference>
<feature type="domain" description="EGF-like" evidence="5">
    <location>
        <begin position="41"/>
        <end position="77"/>
    </location>
</feature>